<evidence type="ECO:0000256" key="7">
    <source>
        <dbReference type="ARBA" id="ARBA00022679"/>
    </source>
</evidence>
<dbReference type="PANTHER" id="PTHR45863">
    <property type="entry name" value="SERINE/THREONINE-PROTEIN KINASE BSK5"/>
    <property type="match status" value="1"/>
</dbReference>
<evidence type="ECO:0000256" key="10">
    <source>
        <dbReference type="ARBA" id="ARBA00022777"/>
    </source>
</evidence>
<keyword evidence="6" id="KW-1070">Brassinosteroid signaling pathway</keyword>
<keyword evidence="9" id="KW-0547">Nucleotide-binding</keyword>
<comment type="catalytic activity">
    <reaction evidence="14">
        <text>L-threonyl-[protein] + ATP = O-phospho-L-threonyl-[protein] + ADP + H(+)</text>
        <dbReference type="Rhea" id="RHEA:46608"/>
        <dbReference type="Rhea" id="RHEA-COMP:11060"/>
        <dbReference type="Rhea" id="RHEA-COMP:11605"/>
        <dbReference type="ChEBI" id="CHEBI:15378"/>
        <dbReference type="ChEBI" id="CHEBI:30013"/>
        <dbReference type="ChEBI" id="CHEBI:30616"/>
        <dbReference type="ChEBI" id="CHEBI:61977"/>
        <dbReference type="ChEBI" id="CHEBI:456216"/>
        <dbReference type="EC" id="2.7.11.1"/>
    </reaction>
</comment>
<evidence type="ECO:0000259" key="17">
    <source>
        <dbReference type="PROSITE" id="PS50011"/>
    </source>
</evidence>
<keyword evidence="8" id="KW-0519">Myristate</keyword>
<dbReference type="InterPro" id="IPR011990">
    <property type="entry name" value="TPR-like_helical_dom_sf"/>
</dbReference>
<dbReference type="PANTHER" id="PTHR45863:SF8">
    <property type="entry name" value="PROTEIN KINASE DOMAIN-CONTAINING PROTEIN"/>
    <property type="match status" value="1"/>
</dbReference>
<dbReference type="EC" id="2.7.11.1" evidence="3"/>
<evidence type="ECO:0000256" key="3">
    <source>
        <dbReference type="ARBA" id="ARBA00012513"/>
    </source>
</evidence>
<dbReference type="FunFam" id="1.10.510.10:FF:000069">
    <property type="entry name" value="probable serine/threonine-protein kinase At5g41260"/>
    <property type="match status" value="1"/>
</dbReference>
<feature type="region of interest" description="Disordered" evidence="16">
    <location>
        <begin position="1"/>
        <end position="36"/>
    </location>
</feature>
<dbReference type="InterPro" id="IPR045845">
    <property type="entry name" value="BSK"/>
</dbReference>
<keyword evidence="13" id="KW-0449">Lipoprotein</keyword>
<reference evidence="18" key="1">
    <citation type="submission" date="2020-06" db="EMBL/GenBank/DDBJ databases">
        <authorList>
            <person name="Li T."/>
            <person name="Hu X."/>
            <person name="Zhang T."/>
            <person name="Song X."/>
            <person name="Zhang H."/>
            <person name="Dai N."/>
            <person name="Sheng W."/>
            <person name="Hou X."/>
            <person name="Wei L."/>
        </authorList>
    </citation>
    <scope>NUCLEOTIDE SEQUENCE</scope>
    <source>
        <strain evidence="18">3651</strain>
        <tissue evidence="18">Leaf</tissue>
    </source>
</reference>
<evidence type="ECO:0000256" key="16">
    <source>
        <dbReference type="SAM" id="MobiDB-lite"/>
    </source>
</evidence>
<evidence type="ECO:0000256" key="15">
    <source>
        <dbReference type="ARBA" id="ARBA00048679"/>
    </source>
</evidence>
<name>A0AAE1XMZ2_9LAMI</name>
<dbReference type="SUPFAM" id="SSF48452">
    <property type="entry name" value="TPR-like"/>
    <property type="match status" value="1"/>
</dbReference>
<evidence type="ECO:0000256" key="12">
    <source>
        <dbReference type="ARBA" id="ARBA00023136"/>
    </source>
</evidence>
<protein>
    <recommendedName>
        <fullName evidence="3">non-specific serine/threonine protein kinase</fullName>
        <ecNumber evidence="3">2.7.11.1</ecNumber>
    </recommendedName>
</protein>
<evidence type="ECO:0000313" key="18">
    <source>
        <dbReference type="EMBL" id="KAK4414342.1"/>
    </source>
</evidence>
<evidence type="ECO:0000256" key="14">
    <source>
        <dbReference type="ARBA" id="ARBA00047899"/>
    </source>
</evidence>
<evidence type="ECO:0000256" key="9">
    <source>
        <dbReference type="ARBA" id="ARBA00022741"/>
    </source>
</evidence>
<dbReference type="Pfam" id="PF07714">
    <property type="entry name" value="PK_Tyr_Ser-Thr"/>
    <property type="match status" value="1"/>
</dbReference>
<dbReference type="InterPro" id="IPR058209">
    <property type="entry name" value="TPR_BSK1_C"/>
</dbReference>
<dbReference type="EMBL" id="JACGWO010000012">
    <property type="protein sequence ID" value="KAK4414342.1"/>
    <property type="molecule type" value="Genomic_DNA"/>
</dbReference>
<evidence type="ECO:0000256" key="13">
    <source>
        <dbReference type="ARBA" id="ARBA00023288"/>
    </source>
</evidence>
<evidence type="ECO:0000256" key="8">
    <source>
        <dbReference type="ARBA" id="ARBA00022707"/>
    </source>
</evidence>
<comment type="subcellular location">
    <subcellularLocation>
        <location evidence="1">Cell membrane</location>
        <topology evidence="1">Lipid-anchor</topology>
    </subcellularLocation>
</comment>
<organism evidence="18 19">
    <name type="scientific">Sesamum alatum</name>
    <dbReference type="NCBI Taxonomy" id="300844"/>
    <lineage>
        <taxon>Eukaryota</taxon>
        <taxon>Viridiplantae</taxon>
        <taxon>Streptophyta</taxon>
        <taxon>Embryophyta</taxon>
        <taxon>Tracheophyta</taxon>
        <taxon>Spermatophyta</taxon>
        <taxon>Magnoliopsida</taxon>
        <taxon>eudicotyledons</taxon>
        <taxon>Gunneridae</taxon>
        <taxon>Pentapetalae</taxon>
        <taxon>asterids</taxon>
        <taxon>lamiids</taxon>
        <taxon>Lamiales</taxon>
        <taxon>Pedaliaceae</taxon>
        <taxon>Sesamum</taxon>
    </lineage>
</organism>
<evidence type="ECO:0000256" key="2">
    <source>
        <dbReference type="ARBA" id="ARBA00008684"/>
    </source>
</evidence>
<sequence length="490" mass="54830">MGCLQSKTANVQSPDQEPSHPPDLANGDQVDPEQVPPFKEFGLSELRAATNGFSSELIVSECGEKAPNVVYRGKLRSNRLVAVKRFSKQSWPDPQQFVAEAAGVGKVRHKRLVNLIGCCAEGDERLLVAEYMPNDTLSKHLFHWDKQPLPWEMRVRVAYHMAQALDHCNAENRKIYHDLNAYRILFDEEGDPRLSSFGLMKNSRDGKSYSTNLAYTPPESLRTGRVIPESVIYSYGTVLLDLLSGKHIPPSHALDLIRGKNVLLLMDSSLEGQYANDDATALVELASKCLQYEARDRPDMKFLLTAVAPLQKQQEVASHVLMGLTKTPTVLPTTMLSPFGKACARMDLTAVHDILLKTGYKDEEGAENELSFQEWTQQVQDMLNTKKFGDIAFRDKDFKGAVDYYSKLVSMMSVPSGTVFVRRALSYLMIGQPELALRDAMQAQVCLPEWPTAFYLQALALSKLGMETDAQDMLNDGASFEAKKQNSWRN</sequence>
<dbReference type="Pfam" id="PF25575">
    <property type="entry name" value="TPR_BSK1_C"/>
    <property type="match status" value="1"/>
</dbReference>
<feature type="domain" description="Protein kinase" evidence="17">
    <location>
        <begin position="56"/>
        <end position="322"/>
    </location>
</feature>
<keyword evidence="7" id="KW-0808">Transferase</keyword>
<dbReference type="PROSITE" id="PS50011">
    <property type="entry name" value="PROTEIN_KINASE_DOM"/>
    <property type="match status" value="1"/>
</dbReference>
<dbReference type="FunFam" id="3.30.200.20:FF:000154">
    <property type="entry name" value="probable serine/threonine-protein kinase At4g35230"/>
    <property type="match status" value="1"/>
</dbReference>
<evidence type="ECO:0000313" key="19">
    <source>
        <dbReference type="Proteomes" id="UP001293254"/>
    </source>
</evidence>
<evidence type="ECO:0000256" key="4">
    <source>
        <dbReference type="ARBA" id="ARBA00022475"/>
    </source>
</evidence>
<dbReference type="Gene3D" id="3.30.200.20">
    <property type="entry name" value="Phosphorylase Kinase, domain 1"/>
    <property type="match status" value="1"/>
</dbReference>
<gene>
    <name evidence="18" type="ORF">Salat_2847200</name>
</gene>
<dbReference type="SUPFAM" id="SSF56112">
    <property type="entry name" value="Protein kinase-like (PK-like)"/>
    <property type="match status" value="1"/>
</dbReference>
<dbReference type="InterPro" id="IPR000719">
    <property type="entry name" value="Prot_kinase_dom"/>
</dbReference>
<keyword evidence="12" id="KW-0472">Membrane</keyword>
<comment type="caution">
    <text evidence="18">The sequence shown here is derived from an EMBL/GenBank/DDBJ whole genome shotgun (WGS) entry which is preliminary data.</text>
</comment>
<dbReference type="GO" id="GO:0005524">
    <property type="term" value="F:ATP binding"/>
    <property type="evidence" value="ECO:0007669"/>
    <property type="project" value="UniProtKB-KW"/>
</dbReference>
<evidence type="ECO:0000256" key="11">
    <source>
        <dbReference type="ARBA" id="ARBA00022840"/>
    </source>
</evidence>
<accession>A0AAE1XMZ2</accession>
<dbReference type="GO" id="GO:0005886">
    <property type="term" value="C:plasma membrane"/>
    <property type="evidence" value="ECO:0007669"/>
    <property type="project" value="UniProtKB-SubCell"/>
</dbReference>
<reference evidence="18" key="2">
    <citation type="journal article" date="2024" name="Plant">
        <title>Genomic evolution and insights into agronomic trait innovations of Sesamum species.</title>
        <authorList>
            <person name="Miao H."/>
            <person name="Wang L."/>
            <person name="Qu L."/>
            <person name="Liu H."/>
            <person name="Sun Y."/>
            <person name="Le M."/>
            <person name="Wang Q."/>
            <person name="Wei S."/>
            <person name="Zheng Y."/>
            <person name="Lin W."/>
            <person name="Duan Y."/>
            <person name="Cao H."/>
            <person name="Xiong S."/>
            <person name="Wang X."/>
            <person name="Wei L."/>
            <person name="Li C."/>
            <person name="Ma Q."/>
            <person name="Ju M."/>
            <person name="Zhao R."/>
            <person name="Li G."/>
            <person name="Mu C."/>
            <person name="Tian Q."/>
            <person name="Mei H."/>
            <person name="Zhang T."/>
            <person name="Gao T."/>
            <person name="Zhang H."/>
        </authorList>
    </citation>
    <scope>NUCLEOTIDE SEQUENCE</scope>
    <source>
        <strain evidence="18">3651</strain>
    </source>
</reference>
<keyword evidence="10 18" id="KW-0418">Kinase</keyword>
<keyword evidence="19" id="KW-1185">Reference proteome</keyword>
<dbReference type="InterPro" id="IPR011009">
    <property type="entry name" value="Kinase-like_dom_sf"/>
</dbReference>
<dbReference type="FunFam" id="1.25.40.10:FF:000016">
    <property type="entry name" value="probable serine/threonine-protein kinase At4g35230"/>
    <property type="match status" value="1"/>
</dbReference>
<dbReference type="Proteomes" id="UP001293254">
    <property type="component" value="Unassembled WGS sequence"/>
</dbReference>
<proteinExistence type="inferred from homology"/>
<feature type="compositionally biased region" description="Polar residues" evidence="16">
    <location>
        <begin position="1"/>
        <end position="16"/>
    </location>
</feature>
<dbReference type="Gene3D" id="1.25.40.10">
    <property type="entry name" value="Tetratricopeptide repeat domain"/>
    <property type="match status" value="1"/>
</dbReference>
<evidence type="ECO:0000256" key="5">
    <source>
        <dbReference type="ARBA" id="ARBA00022527"/>
    </source>
</evidence>
<keyword evidence="5" id="KW-0723">Serine/threonine-protein kinase</keyword>
<dbReference type="GO" id="GO:0004674">
    <property type="term" value="F:protein serine/threonine kinase activity"/>
    <property type="evidence" value="ECO:0007669"/>
    <property type="project" value="UniProtKB-KW"/>
</dbReference>
<comment type="catalytic activity">
    <reaction evidence="15">
        <text>L-seryl-[protein] + ATP = O-phospho-L-seryl-[protein] + ADP + H(+)</text>
        <dbReference type="Rhea" id="RHEA:17989"/>
        <dbReference type="Rhea" id="RHEA-COMP:9863"/>
        <dbReference type="Rhea" id="RHEA-COMP:11604"/>
        <dbReference type="ChEBI" id="CHEBI:15378"/>
        <dbReference type="ChEBI" id="CHEBI:29999"/>
        <dbReference type="ChEBI" id="CHEBI:30616"/>
        <dbReference type="ChEBI" id="CHEBI:83421"/>
        <dbReference type="ChEBI" id="CHEBI:456216"/>
        <dbReference type="EC" id="2.7.11.1"/>
    </reaction>
</comment>
<keyword evidence="11" id="KW-0067">ATP-binding</keyword>
<dbReference type="Gene3D" id="1.10.510.10">
    <property type="entry name" value="Transferase(Phosphotransferase) domain 1"/>
    <property type="match status" value="1"/>
</dbReference>
<keyword evidence="4" id="KW-1003">Cell membrane</keyword>
<evidence type="ECO:0000256" key="6">
    <source>
        <dbReference type="ARBA" id="ARBA00022626"/>
    </source>
</evidence>
<evidence type="ECO:0000256" key="1">
    <source>
        <dbReference type="ARBA" id="ARBA00004193"/>
    </source>
</evidence>
<dbReference type="GO" id="GO:0009742">
    <property type="term" value="P:brassinosteroid mediated signaling pathway"/>
    <property type="evidence" value="ECO:0007669"/>
    <property type="project" value="UniProtKB-KW"/>
</dbReference>
<comment type="similarity">
    <text evidence="2">Belongs to the protein kinase superfamily. Ser/Thr protein kinase family.</text>
</comment>
<dbReference type="AlphaFoldDB" id="A0AAE1XMZ2"/>
<dbReference type="InterPro" id="IPR001245">
    <property type="entry name" value="Ser-Thr/Tyr_kinase_cat_dom"/>
</dbReference>